<sequence>MSNKVALLIGGAVGVVFGVVLITLDAPPIAIALVTVPFLAWFVGCKLYLRHAAAHAVRKALLRHVDPTATAPAGAQPADNQLIRRLNATFDWEVARPLITSDFTMVDVRGRRFNQSIYKRSLAVYESAFSQIENQIEELYADPHEPDVFHARERLVGRPHRGPDLDATTWSRYVLTPDGQQVRQVECTAVVSVA</sequence>
<organism evidence="2 3">
    <name type="scientific">Solirubrobacter phytolaccae</name>
    <dbReference type="NCBI Taxonomy" id="1404360"/>
    <lineage>
        <taxon>Bacteria</taxon>
        <taxon>Bacillati</taxon>
        <taxon>Actinomycetota</taxon>
        <taxon>Thermoleophilia</taxon>
        <taxon>Solirubrobacterales</taxon>
        <taxon>Solirubrobacteraceae</taxon>
        <taxon>Solirubrobacter</taxon>
    </lineage>
</organism>
<keyword evidence="1" id="KW-1133">Transmembrane helix</keyword>
<keyword evidence="1" id="KW-0472">Membrane</keyword>
<evidence type="ECO:0000256" key="1">
    <source>
        <dbReference type="SAM" id="Phobius"/>
    </source>
</evidence>
<dbReference type="AlphaFoldDB" id="A0A9X3NA24"/>
<dbReference type="RefSeq" id="WP_270026944.1">
    <property type="nucleotide sequence ID" value="NZ_JAPDDP010000038.1"/>
</dbReference>
<keyword evidence="3" id="KW-1185">Reference proteome</keyword>
<accession>A0A9X3NA24</accession>
<reference evidence="2" key="1">
    <citation type="submission" date="2022-10" db="EMBL/GenBank/DDBJ databases">
        <title>The WGS of Solirubrobacter phytolaccae KCTC 29190.</title>
        <authorList>
            <person name="Jiang Z."/>
        </authorList>
    </citation>
    <scope>NUCLEOTIDE SEQUENCE</scope>
    <source>
        <strain evidence="2">KCTC 29190</strain>
    </source>
</reference>
<keyword evidence="1" id="KW-0812">Transmembrane</keyword>
<evidence type="ECO:0000313" key="3">
    <source>
        <dbReference type="Proteomes" id="UP001147653"/>
    </source>
</evidence>
<dbReference type="EMBL" id="JAPDDP010000038">
    <property type="protein sequence ID" value="MDA0182573.1"/>
    <property type="molecule type" value="Genomic_DNA"/>
</dbReference>
<protein>
    <submittedName>
        <fullName evidence="2">Uncharacterized protein</fullName>
    </submittedName>
</protein>
<proteinExistence type="predicted"/>
<evidence type="ECO:0000313" key="2">
    <source>
        <dbReference type="EMBL" id="MDA0182573.1"/>
    </source>
</evidence>
<gene>
    <name evidence="2" type="ORF">OJ997_19845</name>
</gene>
<feature type="transmembrane region" description="Helical" evidence="1">
    <location>
        <begin position="28"/>
        <end position="49"/>
    </location>
</feature>
<name>A0A9X3NA24_9ACTN</name>
<comment type="caution">
    <text evidence="2">The sequence shown here is derived from an EMBL/GenBank/DDBJ whole genome shotgun (WGS) entry which is preliminary data.</text>
</comment>
<dbReference type="Proteomes" id="UP001147653">
    <property type="component" value="Unassembled WGS sequence"/>
</dbReference>